<sequence>MERWAPHNLQFHRLLEFLSRVPAIAVNESPSHGFGSGADEGRWWVKFSIAIEHPLAWNVVQELAHVLNFLSITEPLPTIFKPVSPPPYMNGGPRDFLSWVIECAEESMQPDTVAEWLEGRLPKPVEDTSAWDIEE</sequence>
<gene>
    <name evidence="1" type="ORF">C7I85_14895</name>
</gene>
<reference evidence="1 2" key="1">
    <citation type="submission" date="2018-03" db="EMBL/GenBank/DDBJ databases">
        <title>The draft genome of Mesorhizobium soli JCM 19897.</title>
        <authorList>
            <person name="Li L."/>
            <person name="Liu L."/>
            <person name="Liang L."/>
            <person name="Wang T."/>
            <person name="Zhang X."/>
        </authorList>
    </citation>
    <scope>NUCLEOTIDE SEQUENCE [LARGE SCALE GENOMIC DNA]</scope>
    <source>
        <strain evidence="1 2">JCM 19897</strain>
    </source>
</reference>
<dbReference type="AlphaFoldDB" id="A0A2P7SAX4"/>
<comment type="caution">
    <text evidence="1">The sequence shown here is derived from an EMBL/GenBank/DDBJ whole genome shotgun (WGS) entry which is preliminary data.</text>
</comment>
<name>A0A2P7SAX4_9HYPH</name>
<evidence type="ECO:0000313" key="2">
    <source>
        <dbReference type="Proteomes" id="UP000240653"/>
    </source>
</evidence>
<evidence type="ECO:0000313" key="1">
    <source>
        <dbReference type="EMBL" id="PSJ59652.1"/>
    </source>
</evidence>
<proteinExistence type="predicted"/>
<protein>
    <submittedName>
        <fullName evidence="1">Uncharacterized protein</fullName>
    </submittedName>
</protein>
<keyword evidence="2" id="KW-1185">Reference proteome</keyword>
<organism evidence="1 2">
    <name type="scientific">Pseudaminobacter soli</name>
    <name type="common">ex Li et al. 2025</name>
    <dbReference type="NCBI Taxonomy" id="1295366"/>
    <lineage>
        <taxon>Bacteria</taxon>
        <taxon>Pseudomonadati</taxon>
        <taxon>Pseudomonadota</taxon>
        <taxon>Alphaproteobacteria</taxon>
        <taxon>Hyphomicrobiales</taxon>
        <taxon>Phyllobacteriaceae</taxon>
        <taxon>Pseudaminobacter</taxon>
    </lineage>
</organism>
<dbReference type="Proteomes" id="UP000240653">
    <property type="component" value="Unassembled WGS sequence"/>
</dbReference>
<accession>A0A2P7SAX4</accession>
<dbReference type="EMBL" id="PXYL01000007">
    <property type="protein sequence ID" value="PSJ59652.1"/>
    <property type="molecule type" value="Genomic_DNA"/>
</dbReference>